<keyword evidence="1" id="KW-1133">Transmembrane helix</keyword>
<dbReference type="AlphaFoldDB" id="A0AAU8N7S2"/>
<protein>
    <recommendedName>
        <fullName evidence="3">DUF4179 domain-containing protein</fullName>
    </recommendedName>
</protein>
<evidence type="ECO:0008006" key="3">
    <source>
        <dbReference type="Google" id="ProtNLM"/>
    </source>
</evidence>
<evidence type="ECO:0000256" key="1">
    <source>
        <dbReference type="SAM" id="Phobius"/>
    </source>
</evidence>
<name>A0AAU8N7S2_9BACL</name>
<dbReference type="EMBL" id="CP159992">
    <property type="protein sequence ID" value="XCP93689.1"/>
    <property type="molecule type" value="Genomic_DNA"/>
</dbReference>
<organism evidence="2">
    <name type="scientific">Paenibacillus sp. AN1007</name>
    <dbReference type="NCBI Taxonomy" id="3151385"/>
    <lineage>
        <taxon>Bacteria</taxon>
        <taxon>Bacillati</taxon>
        <taxon>Bacillota</taxon>
        <taxon>Bacilli</taxon>
        <taxon>Bacillales</taxon>
        <taxon>Paenibacillaceae</taxon>
        <taxon>Paenibacillus</taxon>
    </lineage>
</organism>
<sequence>MHRLPNSTNPLEFKQVEREILGTETPENSFSGQIIHRIEGKERSKLRVRRGFVRKTGITAAVLASVILFGTFLSPAMAKVMQNLPLSEHVRMFVTQLGLNSEDISSQASFENIQDEEFKYQLLHMWNEAFQTNRDQVDHIKFFHPSESEIIVQMSDETGALYISNGQWTHAKQRVEEHEVPESVKTAADQAMDRVGDLGDNIRSVEHKILQPGHKPMYTFWYTTKQGTIEMDVEEGTNRIIRLFAEPLSERFYKINSTDDRRLLVEKTKDLELSRLQKKAMEQAKVWMNLDLSDYEVVRPDSPFNMLKFTKDGFPTVNASFTSEAVFYYFEIQ</sequence>
<proteinExistence type="predicted"/>
<feature type="transmembrane region" description="Helical" evidence="1">
    <location>
        <begin position="52"/>
        <end position="73"/>
    </location>
</feature>
<reference evidence="2" key="1">
    <citation type="submission" date="2024-05" db="EMBL/GenBank/DDBJ databases">
        <title>Draft genome assemblies of 36 bacteria isolated from hibernating arctic ground squirrels.</title>
        <authorList>
            <person name="McKee H."/>
            <person name="Mullen L."/>
            <person name="Drown D.M."/>
            <person name="Duddleston K.N."/>
        </authorList>
    </citation>
    <scope>NUCLEOTIDE SEQUENCE</scope>
    <source>
        <strain evidence="2">AN1007</strain>
    </source>
</reference>
<evidence type="ECO:0000313" key="2">
    <source>
        <dbReference type="EMBL" id="XCP93689.1"/>
    </source>
</evidence>
<dbReference type="RefSeq" id="WP_366290613.1">
    <property type="nucleotide sequence ID" value="NZ_CP159992.1"/>
</dbReference>
<keyword evidence="1" id="KW-0812">Transmembrane</keyword>
<accession>A0AAU8N7S2</accession>
<keyword evidence="1" id="KW-0472">Membrane</keyword>
<gene>
    <name evidence="2" type="ORF">ABXS70_21150</name>
</gene>